<feature type="region of interest" description="Disordered" evidence="2">
    <location>
        <begin position="119"/>
        <end position="224"/>
    </location>
</feature>
<dbReference type="InterPro" id="IPR036163">
    <property type="entry name" value="HMA_dom_sf"/>
</dbReference>
<dbReference type="GO" id="GO:0046872">
    <property type="term" value="F:metal ion binding"/>
    <property type="evidence" value="ECO:0007669"/>
    <property type="project" value="UniProtKB-KW"/>
</dbReference>
<proteinExistence type="predicted"/>
<dbReference type="Pfam" id="PF00403">
    <property type="entry name" value="HMA"/>
    <property type="match status" value="1"/>
</dbReference>
<evidence type="ECO:0000256" key="1">
    <source>
        <dbReference type="ARBA" id="ARBA00022723"/>
    </source>
</evidence>
<keyword evidence="5" id="KW-1185">Reference proteome</keyword>
<feature type="compositionally biased region" description="Polar residues" evidence="2">
    <location>
        <begin position="138"/>
        <end position="151"/>
    </location>
</feature>
<feature type="compositionally biased region" description="Polar residues" evidence="2">
    <location>
        <begin position="214"/>
        <end position="224"/>
    </location>
</feature>
<feature type="non-terminal residue" evidence="4">
    <location>
        <position position="1"/>
    </location>
</feature>
<gene>
    <name evidence="4" type="ORF">Agub_g1505</name>
</gene>
<sequence length="307" mass="32223">GTFTVQMASYCPPPFLRPVGRLTISAFQALTGASLAGGLLSSSCCVVQLVLNHLQLGCAGFAVLTPWRTHFRTLTLLALGHLFYRDGVSRRSMLTMALSLSLMFSQDVVRYSNTASGFPRLKAPPSSAPASPASGSSDLQSSLPQTDSSDGLYSRVSLDATQATSVEPRVSDAAPASSATNSDTIGAKQDPLAPPKDKTTSASGGGLASQGSSPTAPESVTRNQPKAEAKTLYLRFEVEGIKCEGCAARLKAALLRQPGVIGCGVDFGGKQVQVWGRVGDMKPAMVHAAMRLVDLSYKPTLVESWEV</sequence>
<dbReference type="CDD" id="cd00371">
    <property type="entry name" value="HMA"/>
    <property type="match status" value="1"/>
</dbReference>
<dbReference type="AlphaFoldDB" id="A0AAD3DFI8"/>
<dbReference type="Gene3D" id="3.30.70.100">
    <property type="match status" value="1"/>
</dbReference>
<dbReference type="SUPFAM" id="SSF55008">
    <property type="entry name" value="HMA, heavy metal-associated domain"/>
    <property type="match status" value="1"/>
</dbReference>
<comment type="caution">
    <text evidence="4">The sequence shown here is derived from an EMBL/GenBank/DDBJ whole genome shotgun (WGS) entry which is preliminary data.</text>
</comment>
<organism evidence="4 5">
    <name type="scientific">Astrephomene gubernaculifera</name>
    <dbReference type="NCBI Taxonomy" id="47775"/>
    <lineage>
        <taxon>Eukaryota</taxon>
        <taxon>Viridiplantae</taxon>
        <taxon>Chlorophyta</taxon>
        <taxon>core chlorophytes</taxon>
        <taxon>Chlorophyceae</taxon>
        <taxon>CS clade</taxon>
        <taxon>Chlamydomonadales</taxon>
        <taxon>Astrephomenaceae</taxon>
        <taxon>Astrephomene</taxon>
    </lineage>
</organism>
<dbReference type="InterPro" id="IPR006121">
    <property type="entry name" value="HMA_dom"/>
</dbReference>
<dbReference type="PROSITE" id="PS01047">
    <property type="entry name" value="HMA_1"/>
    <property type="match status" value="1"/>
</dbReference>
<dbReference type="Proteomes" id="UP001054857">
    <property type="component" value="Unassembled WGS sequence"/>
</dbReference>
<keyword evidence="1" id="KW-0479">Metal-binding</keyword>
<protein>
    <recommendedName>
        <fullName evidence="3">HMA domain-containing protein</fullName>
    </recommendedName>
</protein>
<feature type="domain" description="HMA" evidence="3">
    <location>
        <begin position="236"/>
        <end position="291"/>
    </location>
</feature>
<evidence type="ECO:0000313" key="4">
    <source>
        <dbReference type="EMBL" id="GFR40855.1"/>
    </source>
</evidence>
<reference evidence="4 5" key="1">
    <citation type="journal article" date="2021" name="Sci. Rep.">
        <title>Genome sequencing of the multicellular alga Astrephomene provides insights into convergent evolution of germ-soma differentiation.</title>
        <authorList>
            <person name="Yamashita S."/>
            <person name="Yamamoto K."/>
            <person name="Matsuzaki R."/>
            <person name="Suzuki S."/>
            <person name="Yamaguchi H."/>
            <person name="Hirooka S."/>
            <person name="Minakuchi Y."/>
            <person name="Miyagishima S."/>
            <person name="Kawachi M."/>
            <person name="Toyoda A."/>
            <person name="Nozaki H."/>
        </authorList>
    </citation>
    <scope>NUCLEOTIDE SEQUENCE [LARGE SCALE GENOMIC DNA]</scope>
    <source>
        <strain evidence="4 5">NIES-4017</strain>
    </source>
</reference>
<accession>A0AAD3DFI8</accession>
<feature type="compositionally biased region" description="Low complexity" evidence="2">
    <location>
        <begin position="123"/>
        <end position="137"/>
    </location>
</feature>
<name>A0AAD3DFI8_9CHLO</name>
<dbReference type="EMBL" id="BMAR01000001">
    <property type="protein sequence ID" value="GFR40855.1"/>
    <property type="molecule type" value="Genomic_DNA"/>
</dbReference>
<dbReference type="InterPro" id="IPR017969">
    <property type="entry name" value="Heavy-metal-associated_CS"/>
</dbReference>
<evidence type="ECO:0000313" key="5">
    <source>
        <dbReference type="Proteomes" id="UP001054857"/>
    </source>
</evidence>
<evidence type="ECO:0000259" key="3">
    <source>
        <dbReference type="Pfam" id="PF00403"/>
    </source>
</evidence>
<evidence type="ECO:0000256" key="2">
    <source>
        <dbReference type="SAM" id="MobiDB-lite"/>
    </source>
</evidence>